<evidence type="ECO:0000256" key="3">
    <source>
        <dbReference type="ARBA" id="ARBA00023052"/>
    </source>
</evidence>
<dbReference type="Gene3D" id="3.40.50.970">
    <property type="match status" value="1"/>
</dbReference>
<dbReference type="InterPro" id="IPR051157">
    <property type="entry name" value="PDH/Transketolase"/>
</dbReference>
<comment type="similarity">
    <text evidence="2">Belongs to the transketolase family.</text>
</comment>
<evidence type="ECO:0000313" key="5">
    <source>
        <dbReference type="EMBL" id="CRH04878.1"/>
    </source>
</evidence>
<evidence type="ECO:0000256" key="1">
    <source>
        <dbReference type="ARBA" id="ARBA00001964"/>
    </source>
</evidence>
<dbReference type="GO" id="GO:0004802">
    <property type="term" value="F:transketolase activity"/>
    <property type="evidence" value="ECO:0007669"/>
    <property type="project" value="UniProtKB-EC"/>
</dbReference>
<gene>
    <name evidence="5" type="ORF">MAGMO_0674</name>
</gene>
<dbReference type="GO" id="GO:0008661">
    <property type="term" value="F:1-deoxy-D-xylulose-5-phosphate synthase activity"/>
    <property type="evidence" value="ECO:0007669"/>
    <property type="project" value="UniProtKB-EC"/>
</dbReference>
<keyword evidence="5" id="KW-0808">Transferase</keyword>
<dbReference type="PANTHER" id="PTHR43825:SF5">
    <property type="entry name" value="HYPOTHETICAL TRANSKETOLASE FAMILY PROTEIN"/>
    <property type="match status" value="1"/>
</dbReference>
<dbReference type="SUPFAM" id="SSF52922">
    <property type="entry name" value="TK C-terminal domain-like"/>
    <property type="match status" value="1"/>
</dbReference>
<dbReference type="InterPro" id="IPR005475">
    <property type="entry name" value="Transketolase-like_Pyr-bd"/>
</dbReference>
<dbReference type="Gene3D" id="3.40.50.920">
    <property type="match status" value="1"/>
</dbReference>
<evidence type="ECO:0000259" key="4">
    <source>
        <dbReference type="SMART" id="SM00861"/>
    </source>
</evidence>
<dbReference type="EMBL" id="LO017727">
    <property type="protein sequence ID" value="CRH04878.1"/>
    <property type="molecule type" value="Genomic_DNA"/>
</dbReference>
<dbReference type="CDD" id="cd07033">
    <property type="entry name" value="TPP_PYR_DXS_TK_like"/>
    <property type="match status" value="1"/>
</dbReference>
<dbReference type="InterPro" id="IPR033248">
    <property type="entry name" value="Transketolase_C"/>
</dbReference>
<sequence>MRRTSLNHVHELAKQDERVIFVGSDLGAGTLDAMRQEMPERFFMEGIAEQNLIGVAAGLALEGFIPYVNTIATFLTRRCLEQLAIDVCLHKLPLRLIGNGGGMVYAPLGPTHTTLEDMALMQALPNMGLLAPCDAHEMQQLMPQTLAWQGPLYIRLAKGGDAVVSDQVEAPTLGRARLFRQGDDLLLLSTGILTQRALAAAELLAGDGLNAAVLHLPMVSPLDEAAILQQLSGKKALITLEEHSVRGGLGTAVSHLLLEQGALQGSDAPRFKMLGFPHAWSEGYGSQNEHLSRAGLDPEAIHQSILSLLEER</sequence>
<comment type="cofactor">
    <cofactor evidence="1">
        <name>thiamine diphosphate</name>
        <dbReference type="ChEBI" id="CHEBI:58937"/>
    </cofactor>
</comment>
<protein>
    <submittedName>
        <fullName evidence="5">Putative transketolase C-terminal section. Putative 1-deoxy-D-xylulose-5-phosphate synthase</fullName>
        <ecNumber evidence="5">2.2.1.1</ecNumber>
        <ecNumber evidence="5">2.2.1.7</ecNumber>
    </submittedName>
</protein>
<feature type="domain" description="Transketolase-like pyrimidine-binding" evidence="4">
    <location>
        <begin position="1"/>
        <end position="163"/>
    </location>
</feature>
<proteinExistence type="inferred from homology"/>
<dbReference type="SUPFAM" id="SSF52518">
    <property type="entry name" value="Thiamin diphosphate-binding fold (THDP-binding)"/>
    <property type="match status" value="1"/>
</dbReference>
<evidence type="ECO:0000256" key="2">
    <source>
        <dbReference type="ARBA" id="ARBA00007131"/>
    </source>
</evidence>
<dbReference type="AlphaFoldDB" id="A0A1S7LEB2"/>
<dbReference type="EC" id="2.2.1.7" evidence="5"/>
<name>A0A1S7LEB2_MAGMO</name>
<dbReference type="Pfam" id="PF02780">
    <property type="entry name" value="Transketolase_C"/>
    <property type="match status" value="1"/>
</dbReference>
<dbReference type="InterPro" id="IPR009014">
    <property type="entry name" value="Transketo_C/PFOR_II"/>
</dbReference>
<dbReference type="Pfam" id="PF02779">
    <property type="entry name" value="Transket_pyr"/>
    <property type="match status" value="1"/>
</dbReference>
<dbReference type="EC" id="2.2.1.1" evidence="5"/>
<keyword evidence="3" id="KW-0786">Thiamine pyrophosphate</keyword>
<dbReference type="InterPro" id="IPR029061">
    <property type="entry name" value="THDP-binding"/>
</dbReference>
<accession>A0A1S7LEB2</accession>
<dbReference type="FunFam" id="3.40.50.970:FF:000129">
    <property type="entry name" value="Transketolase"/>
    <property type="match status" value="1"/>
</dbReference>
<organism evidence="5">
    <name type="scientific">Magnetococcus massalia (strain MO-1)</name>
    <dbReference type="NCBI Taxonomy" id="451514"/>
    <lineage>
        <taxon>Bacteria</taxon>
        <taxon>Pseudomonadati</taxon>
        <taxon>Pseudomonadota</taxon>
        <taxon>Magnetococcia</taxon>
        <taxon>Magnetococcales</taxon>
        <taxon>Magnetococcaceae</taxon>
        <taxon>Magnetococcus</taxon>
    </lineage>
</organism>
<dbReference type="SMART" id="SM00861">
    <property type="entry name" value="Transket_pyr"/>
    <property type="match status" value="1"/>
</dbReference>
<reference evidence="5" key="1">
    <citation type="submission" date="2015-04" db="EMBL/GenBank/DDBJ databases">
        <authorList>
            <person name="Syromyatnikov M.Y."/>
            <person name="Popov V.N."/>
        </authorList>
    </citation>
    <scope>NUCLEOTIDE SEQUENCE</scope>
    <source>
        <strain evidence="5">MO-1</strain>
    </source>
</reference>
<dbReference type="PANTHER" id="PTHR43825">
    <property type="entry name" value="PYRUVATE DEHYDROGENASE E1 COMPONENT"/>
    <property type="match status" value="1"/>
</dbReference>